<dbReference type="Proteomes" id="UP001409585">
    <property type="component" value="Unassembled WGS sequence"/>
</dbReference>
<dbReference type="RefSeq" id="WP_345423937.1">
    <property type="nucleotide sequence ID" value="NZ_AP031496.1"/>
</dbReference>
<dbReference type="SUPFAM" id="SSF50494">
    <property type="entry name" value="Trypsin-like serine proteases"/>
    <property type="match status" value="1"/>
</dbReference>
<evidence type="ECO:0000313" key="2">
    <source>
        <dbReference type="Proteomes" id="UP001409585"/>
    </source>
</evidence>
<name>A0AAV3U518_9ALTE</name>
<reference evidence="2" key="1">
    <citation type="journal article" date="2019" name="Int. J. Syst. Evol. Microbiol.">
        <title>The Global Catalogue of Microorganisms (GCM) 10K type strain sequencing project: providing services to taxonomists for standard genome sequencing and annotation.</title>
        <authorList>
            <consortium name="The Broad Institute Genomics Platform"/>
            <consortium name="The Broad Institute Genome Sequencing Center for Infectious Disease"/>
            <person name="Wu L."/>
            <person name="Ma J."/>
        </authorList>
    </citation>
    <scope>NUCLEOTIDE SEQUENCE [LARGE SCALE GENOMIC DNA]</scope>
    <source>
        <strain evidence="2">JCM 19134</strain>
    </source>
</reference>
<evidence type="ECO:0000313" key="1">
    <source>
        <dbReference type="EMBL" id="GAA4948101.1"/>
    </source>
</evidence>
<organism evidence="1 2">
    <name type="scientific">Halioxenophilus aromaticivorans</name>
    <dbReference type="NCBI Taxonomy" id="1306992"/>
    <lineage>
        <taxon>Bacteria</taxon>
        <taxon>Pseudomonadati</taxon>
        <taxon>Pseudomonadota</taxon>
        <taxon>Gammaproteobacteria</taxon>
        <taxon>Alteromonadales</taxon>
        <taxon>Alteromonadaceae</taxon>
        <taxon>Halioxenophilus</taxon>
    </lineage>
</organism>
<dbReference type="InterPro" id="IPR009003">
    <property type="entry name" value="Peptidase_S1_PA"/>
</dbReference>
<keyword evidence="2" id="KW-1185">Reference proteome</keyword>
<comment type="caution">
    <text evidence="1">The sequence shown here is derived from an EMBL/GenBank/DDBJ whole genome shotgun (WGS) entry which is preliminary data.</text>
</comment>
<evidence type="ECO:0008006" key="3">
    <source>
        <dbReference type="Google" id="ProtNLM"/>
    </source>
</evidence>
<dbReference type="EMBL" id="BAABLX010000027">
    <property type="protein sequence ID" value="GAA4948101.1"/>
    <property type="molecule type" value="Genomic_DNA"/>
</dbReference>
<sequence>MLMAKSALAQTDGAPWAPIGASVAHRKCLAGTLGCYVRCTTSQRIGLLSNWHVLSHSLAQPGDRINWHRPTQQPTFTQYKQHIPIAQLGDGFIDADGDAAVAWLTPEPTQLPVKLGSFTGTRRAQVGDILAKVGASSGLTRARVTACGPFPLVFSQRVITINAIQLEPLDEQPQHQTICAAGDSGSVWFDEKTNQAVALHFAGQPNPFVGPVNAQAADIGTVLMRLNLSIL</sequence>
<protein>
    <recommendedName>
        <fullName evidence="3">Peptidase S1 domain-containing protein</fullName>
    </recommendedName>
</protein>
<proteinExistence type="predicted"/>
<dbReference type="AlphaFoldDB" id="A0AAV3U518"/>
<accession>A0AAV3U518</accession>
<gene>
    <name evidence="1" type="ORF">GCM10025791_30000</name>
</gene>